<reference evidence="2 3" key="1">
    <citation type="submission" date="2017-01" db="EMBL/GenBank/DDBJ databases">
        <authorList>
            <person name="Varghese N."/>
            <person name="Submissions S."/>
        </authorList>
    </citation>
    <scope>NUCLEOTIDE SEQUENCE [LARGE SCALE GENOMIC DNA]</scope>
    <source>
        <strain evidence="2 3">ATCC 23464</strain>
    </source>
</reference>
<gene>
    <name evidence="2" type="ORF">SAMN05421578_106271</name>
</gene>
<dbReference type="RefSeq" id="WP_068580490.1">
    <property type="nucleotide sequence ID" value="NZ_FTNK01000006.1"/>
</dbReference>
<dbReference type="Gene3D" id="2.30.130.30">
    <property type="entry name" value="Hypothetical protein"/>
    <property type="match status" value="1"/>
</dbReference>
<dbReference type="Pfam" id="PF04266">
    <property type="entry name" value="ASCH"/>
    <property type="match status" value="1"/>
</dbReference>
<dbReference type="SUPFAM" id="SSF88697">
    <property type="entry name" value="PUA domain-like"/>
    <property type="match status" value="1"/>
</dbReference>
<organism evidence="2 3">
    <name type="scientific">Paenibacillus macquariensis</name>
    <dbReference type="NCBI Taxonomy" id="948756"/>
    <lineage>
        <taxon>Bacteria</taxon>
        <taxon>Bacillati</taxon>
        <taxon>Bacillota</taxon>
        <taxon>Bacilli</taxon>
        <taxon>Bacillales</taxon>
        <taxon>Paenibacillaceae</taxon>
        <taxon>Paenibacillus</taxon>
    </lineage>
</organism>
<protein>
    <submittedName>
        <fullName evidence="2">Predicted transcriptional regulator, contains an HTH and PUA-like domains</fullName>
    </submittedName>
</protein>
<evidence type="ECO:0000259" key="1">
    <source>
        <dbReference type="Pfam" id="PF04266"/>
    </source>
</evidence>
<accession>A0ABY1K0C2</accession>
<dbReference type="InterPro" id="IPR007374">
    <property type="entry name" value="ASCH_domain"/>
</dbReference>
<dbReference type="Proteomes" id="UP000186666">
    <property type="component" value="Unassembled WGS sequence"/>
</dbReference>
<dbReference type="InterPro" id="IPR015947">
    <property type="entry name" value="PUA-like_sf"/>
</dbReference>
<comment type="caution">
    <text evidence="2">The sequence shown here is derived from an EMBL/GenBank/DDBJ whole genome shotgun (WGS) entry which is preliminary data.</text>
</comment>
<evidence type="ECO:0000313" key="2">
    <source>
        <dbReference type="EMBL" id="SIR07210.1"/>
    </source>
</evidence>
<name>A0ABY1K0C2_9BACL</name>
<evidence type="ECO:0000313" key="3">
    <source>
        <dbReference type="Proteomes" id="UP000186666"/>
    </source>
</evidence>
<dbReference type="EMBL" id="FTNK01000006">
    <property type="protein sequence ID" value="SIR07210.1"/>
    <property type="molecule type" value="Genomic_DNA"/>
</dbReference>
<sequence>MNGLIIKPKWADLILSGKKTWEIRDRQTHILGTIGIIKSGSGLIYGTVDLVDCMLLTPAMYGLSSEEHRIPSDVPVTYKQPYAWVLKNPITYPEPRPYKHPQGAVIWVELPELTWV</sequence>
<proteinExistence type="predicted"/>
<keyword evidence="3" id="KW-1185">Reference proteome</keyword>
<feature type="domain" description="ASCH" evidence="1">
    <location>
        <begin position="5"/>
        <end position="56"/>
    </location>
</feature>